<keyword evidence="1" id="KW-0812">Transmembrane</keyword>
<evidence type="ECO:0000256" key="1">
    <source>
        <dbReference type="SAM" id="Phobius"/>
    </source>
</evidence>
<dbReference type="EMBL" id="LGTL01000013">
    <property type="protein sequence ID" value="KPA78450.1"/>
    <property type="molecule type" value="Genomic_DNA"/>
</dbReference>
<keyword evidence="1" id="KW-1133">Transmembrane helix</keyword>
<evidence type="ECO:0000313" key="2">
    <source>
        <dbReference type="EMBL" id="KPA78450.1"/>
    </source>
</evidence>
<dbReference type="VEuPathDB" id="TriTrypDB:LpyrH10_13_0220"/>
<reference evidence="2 3" key="1">
    <citation type="submission" date="2015-07" db="EMBL/GenBank/DDBJ databases">
        <title>High-quality genome of monoxenous trypanosomatid Leptomonas pyrrhocoris.</title>
        <authorList>
            <person name="Flegontov P."/>
            <person name="Butenko A."/>
            <person name="Firsov S."/>
            <person name="Vlcek C."/>
            <person name="Logacheva M.D."/>
            <person name="Field M."/>
            <person name="Filatov D."/>
            <person name="Flegontova O."/>
            <person name="Gerasimov E."/>
            <person name="Jackson A.P."/>
            <person name="Kelly S."/>
            <person name="Opperdoes F."/>
            <person name="O'Reilly A."/>
            <person name="Votypka J."/>
            <person name="Yurchenko V."/>
            <person name="Lukes J."/>
        </authorList>
    </citation>
    <scope>NUCLEOTIDE SEQUENCE [LARGE SCALE GENOMIC DNA]</scope>
    <source>
        <strain evidence="2">H10</strain>
    </source>
</reference>
<evidence type="ECO:0000313" key="3">
    <source>
        <dbReference type="Proteomes" id="UP000037923"/>
    </source>
</evidence>
<dbReference type="RefSeq" id="XP_015656889.1">
    <property type="nucleotide sequence ID" value="XM_015804315.1"/>
</dbReference>
<organism evidence="2 3">
    <name type="scientific">Leptomonas pyrrhocoris</name>
    <name type="common">Firebug parasite</name>
    <dbReference type="NCBI Taxonomy" id="157538"/>
    <lineage>
        <taxon>Eukaryota</taxon>
        <taxon>Discoba</taxon>
        <taxon>Euglenozoa</taxon>
        <taxon>Kinetoplastea</taxon>
        <taxon>Metakinetoplastina</taxon>
        <taxon>Trypanosomatida</taxon>
        <taxon>Trypanosomatidae</taxon>
        <taxon>Leishmaniinae</taxon>
        <taxon>Leptomonas</taxon>
    </lineage>
</organism>
<keyword evidence="3" id="KW-1185">Reference proteome</keyword>
<name>A0A0M9FY13_LEPPY</name>
<dbReference type="Proteomes" id="UP000037923">
    <property type="component" value="Unassembled WGS sequence"/>
</dbReference>
<protein>
    <submittedName>
        <fullName evidence="2">Uncharacterized protein</fullName>
    </submittedName>
</protein>
<dbReference type="GeneID" id="26906366"/>
<dbReference type="AlphaFoldDB" id="A0A0M9FY13"/>
<keyword evidence="1" id="KW-0472">Membrane</keyword>
<feature type="transmembrane region" description="Helical" evidence="1">
    <location>
        <begin position="73"/>
        <end position="93"/>
    </location>
</feature>
<comment type="caution">
    <text evidence="2">The sequence shown here is derived from an EMBL/GenBank/DDBJ whole genome shotgun (WGS) entry which is preliminary data.</text>
</comment>
<sequence>MSQARRVRGQILCRRRRPIHKGLTNQALVRQWGDVAPLKQTNQKTRITKLFSVPTFCSPYSFYRESHSSLYRCWFHVCFFSFLLIAAGQRAGFYGP</sequence>
<accession>A0A0M9FY13</accession>
<gene>
    <name evidence="2" type="ORF">ABB37_06077</name>
</gene>
<proteinExistence type="predicted"/>